<dbReference type="EMBL" id="QOUI01000005">
    <property type="protein sequence ID" value="RCK69847.1"/>
    <property type="molecule type" value="Genomic_DNA"/>
</dbReference>
<dbReference type="AlphaFoldDB" id="A0A367YVS9"/>
<keyword evidence="5" id="KW-1185">Reference proteome</keyword>
<dbReference type="Proteomes" id="UP000252770">
    <property type="component" value="Unassembled WGS sequence"/>
</dbReference>
<dbReference type="PANTHER" id="PTHR45947:SF3">
    <property type="entry name" value="SULFOQUINOVOSYL TRANSFERASE SQD2"/>
    <property type="match status" value="1"/>
</dbReference>
<gene>
    <name evidence="4" type="ORF">DT076_10140</name>
</gene>
<evidence type="ECO:0000256" key="1">
    <source>
        <dbReference type="ARBA" id="ARBA00022676"/>
    </source>
</evidence>
<organism evidence="4 5">
    <name type="scientific">Desertihabitans brevis</name>
    <dbReference type="NCBI Taxonomy" id="2268447"/>
    <lineage>
        <taxon>Bacteria</taxon>
        <taxon>Bacillati</taxon>
        <taxon>Actinomycetota</taxon>
        <taxon>Actinomycetes</taxon>
        <taxon>Propionibacteriales</taxon>
        <taxon>Propionibacteriaceae</taxon>
        <taxon>Desertihabitans</taxon>
    </lineage>
</organism>
<dbReference type="GO" id="GO:0016757">
    <property type="term" value="F:glycosyltransferase activity"/>
    <property type="evidence" value="ECO:0007669"/>
    <property type="project" value="UniProtKB-KW"/>
</dbReference>
<dbReference type="RefSeq" id="WP_114126605.1">
    <property type="nucleotide sequence ID" value="NZ_QOUI01000005.1"/>
</dbReference>
<comment type="caution">
    <text evidence="4">The sequence shown here is derived from an EMBL/GenBank/DDBJ whole genome shotgun (WGS) entry which is preliminary data.</text>
</comment>
<keyword evidence="1" id="KW-0328">Glycosyltransferase</keyword>
<accession>A0A367YVS9</accession>
<evidence type="ECO:0000256" key="2">
    <source>
        <dbReference type="ARBA" id="ARBA00022679"/>
    </source>
</evidence>
<dbReference type="Pfam" id="PF13439">
    <property type="entry name" value="Glyco_transf_4"/>
    <property type="match status" value="1"/>
</dbReference>
<dbReference type="GO" id="GO:1901137">
    <property type="term" value="P:carbohydrate derivative biosynthetic process"/>
    <property type="evidence" value="ECO:0007669"/>
    <property type="project" value="UniProtKB-ARBA"/>
</dbReference>
<evidence type="ECO:0000313" key="4">
    <source>
        <dbReference type="EMBL" id="RCK69847.1"/>
    </source>
</evidence>
<feature type="domain" description="Glycosyltransferase subfamily 4-like N-terminal" evidence="3">
    <location>
        <begin position="3"/>
        <end position="161"/>
    </location>
</feature>
<dbReference type="Gene3D" id="3.40.50.2000">
    <property type="entry name" value="Glycogen Phosphorylase B"/>
    <property type="match status" value="2"/>
</dbReference>
<dbReference type="Pfam" id="PF13692">
    <property type="entry name" value="Glyco_trans_1_4"/>
    <property type="match status" value="1"/>
</dbReference>
<evidence type="ECO:0000313" key="5">
    <source>
        <dbReference type="Proteomes" id="UP000252770"/>
    </source>
</evidence>
<dbReference type="InterPro" id="IPR050194">
    <property type="entry name" value="Glycosyltransferase_grp1"/>
</dbReference>
<dbReference type="SUPFAM" id="SSF53756">
    <property type="entry name" value="UDP-Glycosyltransferase/glycogen phosphorylase"/>
    <property type="match status" value="1"/>
</dbReference>
<evidence type="ECO:0000259" key="3">
    <source>
        <dbReference type="Pfam" id="PF13439"/>
    </source>
</evidence>
<protein>
    <submittedName>
        <fullName evidence="4">Glycosyltransferase</fullName>
    </submittedName>
</protein>
<dbReference type="InterPro" id="IPR028098">
    <property type="entry name" value="Glyco_trans_4-like_N"/>
</dbReference>
<name>A0A367YVS9_9ACTN</name>
<keyword evidence="2 4" id="KW-0808">Transferase</keyword>
<dbReference type="PANTHER" id="PTHR45947">
    <property type="entry name" value="SULFOQUINOVOSYL TRANSFERASE SQD2"/>
    <property type="match status" value="1"/>
</dbReference>
<reference evidence="4 5" key="1">
    <citation type="submission" date="2018-07" db="EMBL/GenBank/DDBJ databases">
        <title>Desertimonas flava gen. nov. sp. nov.</title>
        <authorList>
            <person name="Liu S."/>
        </authorList>
    </citation>
    <scope>NUCLEOTIDE SEQUENCE [LARGE SCALE GENOMIC DNA]</scope>
    <source>
        <strain evidence="4 5">16Sb5-5</strain>
    </source>
</reference>
<sequence length="359" mass="39095">MRTAVDALGRGYVEAGAERILVVPGREDEVTETEAGIVVRVRAPRLTGGYRMIAQPWRALDVLDQFHPTSVEVSDKWTLSPVAGWASRRGIGSVLFSHERLDAQLSLFLKRPARRVPGLTTLYHRLAKAFDAVVVTSDYAADEWAPTGASLVRVPLGVDLQTFHPSRGEPAEDGVLKLVHIGRLSREKSPHLAVAAAVEVHRRGVPVRLDVYGTGPHSEELVEIAGDAPVHFHGYVGSRLEVAAAFARADISLSVCPVETFGLAVLEALGSGTPVVTADRGGARELVDERSGAWGEPTTEGIADAVLRLAAQPRRPFREGARRRAERYAWSASVERMLALHGRLAEEVPHRPLRRRRAS</sequence>
<proteinExistence type="predicted"/>